<accession>A0AAU9IYD7</accession>
<gene>
    <name evidence="2" type="ORF">BSTOLATCC_MIC16811</name>
</gene>
<evidence type="ECO:0000313" key="2">
    <source>
        <dbReference type="EMBL" id="CAG9316705.1"/>
    </source>
</evidence>
<sequence length="136" mass="15856">MTQNFEDKNSVFSGMFSLLCNFSGSSTSLSLPKILFDEENQTGDTEHRRRAKKLKDKSSLKSSRKRITACPHVNKRHYAKNMCNNCYHRVGREKKAWACPHEERKLYAKGMCQFCYLQSYHKARSYSVIKNESFSI</sequence>
<dbReference type="AlphaFoldDB" id="A0AAU9IYD7"/>
<proteinExistence type="predicted"/>
<protein>
    <submittedName>
        <fullName evidence="2">Uncharacterized protein</fullName>
    </submittedName>
</protein>
<evidence type="ECO:0000256" key="1">
    <source>
        <dbReference type="SAM" id="MobiDB-lite"/>
    </source>
</evidence>
<keyword evidence="3" id="KW-1185">Reference proteome</keyword>
<comment type="caution">
    <text evidence="2">The sequence shown here is derived from an EMBL/GenBank/DDBJ whole genome shotgun (WGS) entry which is preliminary data.</text>
</comment>
<dbReference type="EMBL" id="CAJZBQ010000016">
    <property type="protein sequence ID" value="CAG9316705.1"/>
    <property type="molecule type" value="Genomic_DNA"/>
</dbReference>
<organism evidence="2 3">
    <name type="scientific">Blepharisma stoltei</name>
    <dbReference type="NCBI Taxonomy" id="1481888"/>
    <lineage>
        <taxon>Eukaryota</taxon>
        <taxon>Sar</taxon>
        <taxon>Alveolata</taxon>
        <taxon>Ciliophora</taxon>
        <taxon>Postciliodesmatophora</taxon>
        <taxon>Heterotrichea</taxon>
        <taxon>Heterotrichida</taxon>
        <taxon>Blepharismidae</taxon>
        <taxon>Blepharisma</taxon>
    </lineage>
</organism>
<feature type="region of interest" description="Disordered" evidence="1">
    <location>
        <begin position="40"/>
        <end position="63"/>
    </location>
</feature>
<dbReference type="Proteomes" id="UP001162131">
    <property type="component" value="Unassembled WGS sequence"/>
</dbReference>
<reference evidence="2" key="1">
    <citation type="submission" date="2021-09" db="EMBL/GenBank/DDBJ databases">
        <authorList>
            <consortium name="AG Swart"/>
            <person name="Singh M."/>
            <person name="Singh A."/>
            <person name="Seah K."/>
            <person name="Emmerich C."/>
        </authorList>
    </citation>
    <scope>NUCLEOTIDE SEQUENCE</scope>
    <source>
        <strain evidence="2">ATCC30299</strain>
    </source>
</reference>
<evidence type="ECO:0000313" key="3">
    <source>
        <dbReference type="Proteomes" id="UP001162131"/>
    </source>
</evidence>
<name>A0AAU9IYD7_9CILI</name>